<dbReference type="InterPro" id="IPR036291">
    <property type="entry name" value="NAD(P)-bd_dom_sf"/>
</dbReference>
<evidence type="ECO:0000313" key="5">
    <source>
        <dbReference type="Proteomes" id="UP000581135"/>
    </source>
</evidence>
<proteinExistence type="predicted"/>
<feature type="domain" description="NAD-dependent epimerase/dehydratase" evidence="3">
    <location>
        <begin position="3"/>
        <end position="200"/>
    </location>
</feature>
<dbReference type="Proteomes" id="UP000581135">
    <property type="component" value="Unassembled WGS sequence"/>
</dbReference>
<dbReference type="InterPro" id="IPR001509">
    <property type="entry name" value="Epimerase_deHydtase"/>
</dbReference>
<evidence type="ECO:0000256" key="1">
    <source>
        <dbReference type="ARBA" id="ARBA00022857"/>
    </source>
</evidence>
<accession>A0A839SS74</accession>
<comment type="caution">
    <text evidence="4">The sequence shown here is derived from an EMBL/GenBank/DDBJ whole genome shotgun (WGS) entry which is preliminary data.</text>
</comment>
<organism evidence="4 5">
    <name type="scientific">Limibacillus halophilus</name>
    <dbReference type="NCBI Taxonomy" id="1579333"/>
    <lineage>
        <taxon>Bacteria</taxon>
        <taxon>Pseudomonadati</taxon>
        <taxon>Pseudomonadota</taxon>
        <taxon>Alphaproteobacteria</taxon>
        <taxon>Rhodospirillales</taxon>
        <taxon>Rhodovibrionaceae</taxon>
        <taxon>Limibacillus</taxon>
    </lineage>
</organism>
<dbReference type="AlphaFoldDB" id="A0A839SS74"/>
<evidence type="ECO:0000259" key="3">
    <source>
        <dbReference type="Pfam" id="PF01370"/>
    </source>
</evidence>
<dbReference type="EMBL" id="JACHXA010000001">
    <property type="protein sequence ID" value="MBB3064196.1"/>
    <property type="molecule type" value="Genomic_DNA"/>
</dbReference>
<dbReference type="PANTHER" id="PTHR43103">
    <property type="entry name" value="NUCLEOSIDE-DIPHOSPHATE-SUGAR EPIMERASE"/>
    <property type="match status" value="1"/>
</dbReference>
<dbReference type="Gene3D" id="3.40.50.720">
    <property type="entry name" value="NAD(P)-binding Rossmann-like Domain"/>
    <property type="match status" value="1"/>
</dbReference>
<dbReference type="RefSeq" id="WP_183415001.1">
    <property type="nucleotide sequence ID" value="NZ_JACHXA010000001.1"/>
</dbReference>
<keyword evidence="5" id="KW-1185">Reference proteome</keyword>
<dbReference type="Pfam" id="PF01370">
    <property type="entry name" value="Epimerase"/>
    <property type="match status" value="1"/>
</dbReference>
<reference evidence="4 5" key="1">
    <citation type="submission" date="2020-08" db="EMBL/GenBank/DDBJ databases">
        <title>Genomic Encyclopedia of Type Strains, Phase III (KMG-III): the genomes of soil and plant-associated and newly described type strains.</title>
        <authorList>
            <person name="Whitman W."/>
        </authorList>
    </citation>
    <scope>NUCLEOTIDE SEQUENCE [LARGE SCALE GENOMIC DNA]</scope>
    <source>
        <strain evidence="4 5">CECT 8803</strain>
    </source>
</reference>
<dbReference type="SUPFAM" id="SSF51735">
    <property type="entry name" value="NAD(P)-binding Rossmann-fold domains"/>
    <property type="match status" value="1"/>
</dbReference>
<sequence length="321" mass="34516">MQVTILGAGGFLGQKLAAALAARGVLRGQEIRALHLVDLSAPPAVAADFVITTRAADISDAASISQAIPNGTDAVFHLAAVVSGQAEAEFESGLQANLMGTLNVLERCRALETAPVVVFSSSVAVYGGEIPQPIEDWYLLNPQTSYGTQKAIGELLINDYSRKGFIDGRGLRLPTVTVRPGKPNRAASSFASSIFREPLQGDEAICPVKPESPMWVCSPRAVIANLLHAAELEAKVWGENRCIALPGLLATIGEMVEAMRRVAGDEPVSRIRWEPDPVIQKIVDGWLADLRPEKATKLGFIADHSFEDNVRGFLEDDIRRD</sequence>
<dbReference type="PANTHER" id="PTHR43103:SF3">
    <property type="entry name" value="ADP-L-GLYCERO-D-MANNO-HEPTOSE-6-EPIMERASE"/>
    <property type="match status" value="1"/>
</dbReference>
<gene>
    <name evidence="4" type="ORF">FHR98_000461</name>
</gene>
<evidence type="ECO:0000256" key="2">
    <source>
        <dbReference type="ARBA" id="ARBA00023277"/>
    </source>
</evidence>
<keyword evidence="2" id="KW-0119">Carbohydrate metabolism</keyword>
<keyword evidence="1" id="KW-0521">NADP</keyword>
<protein>
    <submittedName>
        <fullName evidence="4">Nucleoside-diphosphate-sugar epimerase</fullName>
    </submittedName>
</protein>
<dbReference type="GO" id="GO:0016491">
    <property type="term" value="F:oxidoreductase activity"/>
    <property type="evidence" value="ECO:0007669"/>
    <property type="project" value="InterPro"/>
</dbReference>
<name>A0A839SS74_9PROT</name>
<dbReference type="NCBIfam" id="NF043036">
    <property type="entry name" value="ErythonDh"/>
    <property type="match status" value="1"/>
</dbReference>
<dbReference type="InterPro" id="IPR050005">
    <property type="entry name" value="DenD"/>
</dbReference>
<evidence type="ECO:0000313" key="4">
    <source>
        <dbReference type="EMBL" id="MBB3064196.1"/>
    </source>
</evidence>
<dbReference type="Gene3D" id="3.90.25.10">
    <property type="entry name" value="UDP-galactose 4-epimerase, domain 1"/>
    <property type="match status" value="1"/>
</dbReference>